<sequence length="159" mass="17315">MEQNDRNDRLAGVRRGVVLAVLCVSLVGCGAWGNSLRQTASGLMGQNIQAAYAEWGQEHATRPAQPDEKGGARTEHVWDDLTADTSQEFVQTGSEYVGQQIVGMQTNVGGSQSPIIQDQYQPIGYYQTTALRCTVVLVTDARDVIVDYSVNSCGRYNVD</sequence>
<proteinExistence type="predicted"/>
<name>A0A211Z087_9PROT</name>
<keyword evidence="1" id="KW-0812">Transmembrane</keyword>
<evidence type="ECO:0000313" key="3">
    <source>
        <dbReference type="Proteomes" id="UP000196655"/>
    </source>
</evidence>
<dbReference type="EMBL" id="NHON01000129">
    <property type="protein sequence ID" value="OWJ58653.1"/>
    <property type="molecule type" value="Genomic_DNA"/>
</dbReference>
<evidence type="ECO:0000256" key="1">
    <source>
        <dbReference type="SAM" id="Phobius"/>
    </source>
</evidence>
<gene>
    <name evidence="2" type="ORF">BWR60_33085</name>
</gene>
<protein>
    <submittedName>
        <fullName evidence="2">Uncharacterized protein</fullName>
    </submittedName>
</protein>
<organism evidence="2 3">
    <name type="scientific">Inquilinus limosus</name>
    <dbReference type="NCBI Taxonomy" id="171674"/>
    <lineage>
        <taxon>Bacteria</taxon>
        <taxon>Pseudomonadati</taxon>
        <taxon>Pseudomonadota</taxon>
        <taxon>Alphaproteobacteria</taxon>
        <taxon>Rhodospirillales</taxon>
        <taxon>Rhodospirillaceae</taxon>
        <taxon>Inquilinus</taxon>
    </lineage>
</organism>
<dbReference type="PROSITE" id="PS51257">
    <property type="entry name" value="PROKAR_LIPOPROTEIN"/>
    <property type="match status" value="1"/>
</dbReference>
<evidence type="ECO:0000313" key="2">
    <source>
        <dbReference type="EMBL" id="OWJ58653.1"/>
    </source>
</evidence>
<keyword evidence="1" id="KW-0472">Membrane</keyword>
<keyword evidence="1" id="KW-1133">Transmembrane helix</keyword>
<keyword evidence="3" id="KW-1185">Reference proteome</keyword>
<comment type="caution">
    <text evidence="2">The sequence shown here is derived from an EMBL/GenBank/DDBJ whole genome shotgun (WGS) entry which is preliminary data.</text>
</comment>
<reference evidence="3" key="1">
    <citation type="submission" date="2017-05" db="EMBL/GenBank/DDBJ databases">
        <authorList>
            <person name="Macchi M."/>
            <person name="Festa S."/>
            <person name="Coppotelli B.M."/>
            <person name="Morelli I.S."/>
        </authorList>
    </citation>
    <scope>NUCLEOTIDE SEQUENCE [LARGE SCALE GENOMIC DNA]</scope>
    <source>
        <strain evidence="3">I</strain>
    </source>
</reference>
<accession>A0A211Z087</accession>
<dbReference type="AlphaFoldDB" id="A0A211Z087"/>
<dbReference type="Proteomes" id="UP000196655">
    <property type="component" value="Unassembled WGS sequence"/>
</dbReference>
<feature type="transmembrane region" description="Helical" evidence="1">
    <location>
        <begin position="12"/>
        <end position="33"/>
    </location>
</feature>